<dbReference type="Proteomes" id="UP000748756">
    <property type="component" value="Unassembled WGS sequence"/>
</dbReference>
<dbReference type="EMBL" id="JAAAUQ010000944">
    <property type="protein sequence ID" value="KAF9145659.1"/>
    <property type="molecule type" value="Genomic_DNA"/>
</dbReference>
<gene>
    <name evidence="2" type="ORF">BG015_011824</name>
</gene>
<dbReference type="AlphaFoldDB" id="A0A9P5V839"/>
<protein>
    <submittedName>
        <fullName evidence="2">Uncharacterized protein</fullName>
    </submittedName>
</protein>
<feature type="region of interest" description="Disordered" evidence="1">
    <location>
        <begin position="372"/>
        <end position="412"/>
    </location>
</feature>
<evidence type="ECO:0000256" key="1">
    <source>
        <dbReference type="SAM" id="MobiDB-lite"/>
    </source>
</evidence>
<feature type="compositionally biased region" description="Polar residues" evidence="1">
    <location>
        <begin position="66"/>
        <end position="77"/>
    </location>
</feature>
<feature type="region of interest" description="Disordered" evidence="1">
    <location>
        <begin position="266"/>
        <end position="331"/>
    </location>
</feature>
<feature type="region of interest" description="Disordered" evidence="1">
    <location>
        <begin position="47"/>
        <end position="77"/>
    </location>
</feature>
<feature type="compositionally biased region" description="Polar residues" evidence="1">
    <location>
        <begin position="284"/>
        <end position="331"/>
    </location>
</feature>
<evidence type="ECO:0000313" key="3">
    <source>
        <dbReference type="Proteomes" id="UP000748756"/>
    </source>
</evidence>
<feature type="compositionally biased region" description="Polar residues" evidence="1">
    <location>
        <begin position="604"/>
        <end position="622"/>
    </location>
</feature>
<proteinExistence type="predicted"/>
<name>A0A9P5V839_9FUNG</name>
<feature type="compositionally biased region" description="Polar residues" evidence="1">
    <location>
        <begin position="126"/>
        <end position="147"/>
    </location>
</feature>
<organism evidence="2 3">
    <name type="scientific">Linnemannia schmuckeri</name>
    <dbReference type="NCBI Taxonomy" id="64567"/>
    <lineage>
        <taxon>Eukaryota</taxon>
        <taxon>Fungi</taxon>
        <taxon>Fungi incertae sedis</taxon>
        <taxon>Mucoromycota</taxon>
        <taxon>Mortierellomycotina</taxon>
        <taxon>Mortierellomycetes</taxon>
        <taxon>Mortierellales</taxon>
        <taxon>Mortierellaceae</taxon>
        <taxon>Linnemannia</taxon>
    </lineage>
</organism>
<keyword evidence="3" id="KW-1185">Reference proteome</keyword>
<feature type="region of interest" description="Disordered" evidence="1">
    <location>
        <begin position="126"/>
        <end position="168"/>
    </location>
</feature>
<feature type="compositionally biased region" description="Polar residues" evidence="1">
    <location>
        <begin position="155"/>
        <end position="168"/>
    </location>
</feature>
<feature type="region of interest" description="Disordered" evidence="1">
    <location>
        <begin position="89"/>
        <end position="111"/>
    </location>
</feature>
<sequence>MATAAATTAAMGGTHLSPAVQEQMGFVGDTRGHARTYPLSRRVSVHETSFSSSHHGSKHKAVHSLDGQNSTSTLDGVNQTESIVPPIEVQSKRRKSVCKHSRPSGGSPMTGIHVFDTSGGIVHGDTPSSFSESPTSVNVPSFTFSPPEQQPRIADNQTSGHTTSTTNPQTFIEGQKALDYGIRVARVGGVGVAQHLPLKVRTVSIAGPSTTTNHGGNFNASATSSTQQTLSPTISSAEGLSLVQQSHIVTGQGMTLAQSSMVITGEASPFGSLDPRKGRRRSSLKTTPKSKSQSGVRVQFDIQHSPTGPSFSASGNQDSLTPPIQPGSYTTTENVHQGAWINMAMQQQPPTGDISVAKLAENPSMALLNPVVQKHSSSPHPPDASGRSGQSTALPASSLALSAEPGSSSQGGAVYWPMATDLNQAACSGPDSPALDSTLLQDTQQARRDIAVLQLQQELEHRLQLQQQQQQFQQQQFQLQLQHQHQQQLQQQLQQQQYEQQLFFPVREFQASTTGSSSPSTVMVPKTDADPFTRREQPFGIVFSEGHVAEQREQGFGLSLSTDSLAAPDHETKASDMDAQELKRAHLSASGHRHSLTDPYHLPQLQTPRLLAQQQHQIGQTP</sequence>
<feature type="non-terminal residue" evidence="2">
    <location>
        <position position="622"/>
    </location>
</feature>
<feature type="compositionally biased region" description="Basic residues" evidence="1">
    <location>
        <begin position="92"/>
        <end position="102"/>
    </location>
</feature>
<evidence type="ECO:0000313" key="2">
    <source>
        <dbReference type="EMBL" id="KAF9145659.1"/>
    </source>
</evidence>
<reference evidence="2" key="1">
    <citation type="journal article" date="2020" name="Fungal Divers.">
        <title>Resolving the Mortierellaceae phylogeny through synthesis of multi-gene phylogenetics and phylogenomics.</title>
        <authorList>
            <person name="Vandepol N."/>
            <person name="Liber J."/>
            <person name="Desiro A."/>
            <person name="Na H."/>
            <person name="Kennedy M."/>
            <person name="Barry K."/>
            <person name="Grigoriev I.V."/>
            <person name="Miller A.N."/>
            <person name="O'Donnell K."/>
            <person name="Stajich J.E."/>
            <person name="Bonito G."/>
        </authorList>
    </citation>
    <scope>NUCLEOTIDE SEQUENCE</scope>
    <source>
        <strain evidence="2">NRRL 6426</strain>
    </source>
</reference>
<accession>A0A9P5V839</accession>
<comment type="caution">
    <text evidence="2">The sequence shown here is derived from an EMBL/GenBank/DDBJ whole genome shotgun (WGS) entry which is preliminary data.</text>
</comment>
<feature type="compositionally biased region" description="Low complexity" evidence="1">
    <location>
        <begin position="391"/>
        <end position="408"/>
    </location>
</feature>
<dbReference type="OrthoDB" id="6159439at2759"/>
<feature type="region of interest" description="Disordered" evidence="1">
    <location>
        <begin position="586"/>
        <end position="622"/>
    </location>
</feature>